<evidence type="ECO:0000256" key="1">
    <source>
        <dbReference type="SAM" id="Phobius"/>
    </source>
</evidence>
<reference evidence="2" key="2">
    <citation type="journal article" date="2021" name="Mar. Drugs">
        <title>Genome Reduction and Secondary Metabolism of the Marine Sponge-Associated Cyanobacterium Leptothoe.</title>
        <authorList>
            <person name="Konstantinou D."/>
            <person name="Popin R.V."/>
            <person name="Fewer D.P."/>
            <person name="Sivonen K."/>
            <person name="Gkelis S."/>
        </authorList>
    </citation>
    <scope>NUCLEOTIDE SEQUENCE</scope>
    <source>
        <strain evidence="2">TAU-MAC 1115</strain>
    </source>
</reference>
<sequence length="169" mass="18331">MSFNELKRLISTMQPPVQGAGTSTPMPGIKNFSLGKSSGDELLAAVGFAGLLATAGLFLAPRLVPGMDHLVFFGWTVAIATLLKFCSEWPNPKPLTTASFTLWVALLLENLNYFPMWKTGLLVPLVATAWWIFNDLFRDGNGKVAWCTRFALGAFGAVGLHWLITGSLV</sequence>
<dbReference type="AlphaFoldDB" id="A0A947GIS0"/>
<organism evidence="2 3">
    <name type="scientific">Leptothoe spongobia TAU-MAC 1115</name>
    <dbReference type="NCBI Taxonomy" id="1967444"/>
    <lineage>
        <taxon>Bacteria</taxon>
        <taxon>Bacillati</taxon>
        <taxon>Cyanobacteriota</taxon>
        <taxon>Cyanophyceae</taxon>
        <taxon>Nodosilineales</taxon>
        <taxon>Cymatolegaceae</taxon>
        <taxon>Leptothoe</taxon>
        <taxon>Leptothoe spongobia</taxon>
    </lineage>
</organism>
<evidence type="ECO:0000313" key="2">
    <source>
        <dbReference type="EMBL" id="MBT9315418.1"/>
    </source>
</evidence>
<dbReference type="Proteomes" id="UP000717364">
    <property type="component" value="Unassembled WGS sequence"/>
</dbReference>
<gene>
    <name evidence="2" type="ORF">IXB50_08275</name>
</gene>
<reference evidence="2" key="1">
    <citation type="submission" date="2020-11" db="EMBL/GenBank/DDBJ databases">
        <authorList>
            <person name="Konstantinou D."/>
            <person name="Gkelis S."/>
            <person name="Popin R."/>
            <person name="Fewer D."/>
            <person name="Sivonen K."/>
        </authorList>
    </citation>
    <scope>NUCLEOTIDE SEQUENCE</scope>
    <source>
        <strain evidence="2">TAU-MAC 1115</strain>
    </source>
</reference>
<feature type="transmembrane region" description="Helical" evidence="1">
    <location>
        <begin position="66"/>
        <end position="83"/>
    </location>
</feature>
<feature type="transmembrane region" description="Helical" evidence="1">
    <location>
        <begin position="42"/>
        <end position="60"/>
    </location>
</feature>
<keyword evidence="1" id="KW-0472">Membrane</keyword>
<keyword evidence="1" id="KW-1133">Transmembrane helix</keyword>
<name>A0A947GIS0_9CYAN</name>
<evidence type="ECO:0000313" key="3">
    <source>
        <dbReference type="Proteomes" id="UP000717364"/>
    </source>
</evidence>
<feature type="transmembrane region" description="Helical" evidence="1">
    <location>
        <begin position="120"/>
        <end position="137"/>
    </location>
</feature>
<keyword evidence="3" id="KW-1185">Reference proteome</keyword>
<comment type="caution">
    <text evidence="2">The sequence shown here is derived from an EMBL/GenBank/DDBJ whole genome shotgun (WGS) entry which is preliminary data.</text>
</comment>
<protein>
    <submittedName>
        <fullName evidence="2">Uncharacterized protein</fullName>
    </submittedName>
</protein>
<proteinExistence type="predicted"/>
<dbReference type="RefSeq" id="WP_215608484.1">
    <property type="nucleotide sequence ID" value="NZ_JADOES010000011.1"/>
</dbReference>
<accession>A0A947GIS0</accession>
<feature type="transmembrane region" description="Helical" evidence="1">
    <location>
        <begin position="144"/>
        <end position="164"/>
    </location>
</feature>
<keyword evidence="1" id="KW-0812">Transmembrane</keyword>
<dbReference type="EMBL" id="JADOES010000011">
    <property type="protein sequence ID" value="MBT9315418.1"/>
    <property type="molecule type" value="Genomic_DNA"/>
</dbReference>